<evidence type="ECO:0000256" key="1">
    <source>
        <dbReference type="ARBA" id="ARBA00004266"/>
    </source>
</evidence>
<keyword evidence="4" id="KW-0723">Serine/threonine-protein kinase</keyword>
<keyword evidence="6" id="KW-0808">Transferase</keyword>
<evidence type="ECO:0000256" key="3">
    <source>
        <dbReference type="ARBA" id="ARBA00012513"/>
    </source>
</evidence>
<feature type="region of interest" description="Disordered" evidence="12">
    <location>
        <begin position="699"/>
        <end position="774"/>
    </location>
</feature>
<dbReference type="SMART" id="SM00220">
    <property type="entry name" value="S_TKc"/>
    <property type="match status" value="1"/>
</dbReference>
<dbReference type="EC" id="2.7.11.1" evidence="3"/>
<dbReference type="SUPFAM" id="SSF56112">
    <property type="entry name" value="Protein kinase-like (PK-like)"/>
    <property type="match status" value="1"/>
</dbReference>
<dbReference type="RefSeq" id="XP_031863590.1">
    <property type="nucleotide sequence ID" value="XM_032002033.1"/>
</dbReference>
<feature type="compositionally biased region" description="Polar residues" evidence="12">
    <location>
        <begin position="1031"/>
        <end position="1043"/>
    </location>
</feature>
<dbReference type="Gene3D" id="1.10.510.10">
    <property type="entry name" value="Transferase(Phosphotransferase) domain 1"/>
    <property type="match status" value="1"/>
</dbReference>
<evidence type="ECO:0000256" key="10">
    <source>
        <dbReference type="ARBA" id="ARBA00047899"/>
    </source>
</evidence>
<comment type="catalytic activity">
    <reaction evidence="11">
        <text>L-seryl-[protein] + ATP = O-phospho-L-seryl-[protein] + ADP + H(+)</text>
        <dbReference type="Rhea" id="RHEA:17989"/>
        <dbReference type="Rhea" id="RHEA-COMP:9863"/>
        <dbReference type="Rhea" id="RHEA-COMP:11604"/>
        <dbReference type="ChEBI" id="CHEBI:15378"/>
        <dbReference type="ChEBI" id="CHEBI:29999"/>
        <dbReference type="ChEBI" id="CHEBI:30616"/>
        <dbReference type="ChEBI" id="CHEBI:83421"/>
        <dbReference type="ChEBI" id="CHEBI:456216"/>
        <dbReference type="EC" id="2.7.11.1"/>
    </reaction>
</comment>
<evidence type="ECO:0000256" key="11">
    <source>
        <dbReference type="ARBA" id="ARBA00048679"/>
    </source>
</evidence>
<dbReference type="KEGG" id="ksn:43586143"/>
<dbReference type="Proteomes" id="UP000322225">
    <property type="component" value="Chromosome 13"/>
</dbReference>
<feature type="compositionally biased region" description="Low complexity" evidence="12">
    <location>
        <begin position="500"/>
        <end position="516"/>
    </location>
</feature>
<dbReference type="CDD" id="cd14081">
    <property type="entry name" value="STKc_BRSK1_2"/>
    <property type="match status" value="1"/>
</dbReference>
<feature type="region of interest" description="Disordered" evidence="12">
    <location>
        <begin position="1"/>
        <end position="50"/>
    </location>
</feature>
<dbReference type="PROSITE" id="PS00107">
    <property type="entry name" value="PROTEIN_KINASE_ATP"/>
    <property type="match status" value="1"/>
</dbReference>
<dbReference type="PANTHER" id="PTHR24346">
    <property type="entry name" value="MAP/MICROTUBULE AFFINITY-REGULATING KINASE"/>
    <property type="match status" value="1"/>
</dbReference>
<dbReference type="PROSITE" id="PS50011">
    <property type="entry name" value="PROTEIN_KINASE_DOM"/>
    <property type="match status" value="1"/>
</dbReference>
<feature type="compositionally biased region" description="Low complexity" evidence="12">
    <location>
        <begin position="14"/>
        <end position="33"/>
    </location>
</feature>
<feature type="compositionally biased region" description="Polar residues" evidence="12">
    <location>
        <begin position="699"/>
        <end position="709"/>
    </location>
</feature>
<organism evidence="13 14">
    <name type="scientific">Kwoniella shandongensis</name>
    <dbReference type="NCBI Taxonomy" id="1734106"/>
    <lineage>
        <taxon>Eukaryota</taxon>
        <taxon>Fungi</taxon>
        <taxon>Dikarya</taxon>
        <taxon>Basidiomycota</taxon>
        <taxon>Agaricomycotina</taxon>
        <taxon>Tremellomycetes</taxon>
        <taxon>Tremellales</taxon>
        <taxon>Cryptococcaceae</taxon>
        <taxon>Kwoniella</taxon>
    </lineage>
</organism>
<dbReference type="InterPro" id="IPR031850">
    <property type="entry name" value="Fungal_KA1_dom"/>
</dbReference>
<dbReference type="Pfam" id="PF00069">
    <property type="entry name" value="Pkinase"/>
    <property type="match status" value="1"/>
</dbReference>
<dbReference type="GO" id="GO:0005524">
    <property type="term" value="F:ATP binding"/>
    <property type="evidence" value="ECO:0007669"/>
    <property type="project" value="UniProtKB-UniRule"/>
</dbReference>
<evidence type="ECO:0000313" key="14">
    <source>
        <dbReference type="Proteomes" id="UP000322225"/>
    </source>
</evidence>
<evidence type="ECO:0000256" key="8">
    <source>
        <dbReference type="ARBA" id="ARBA00022777"/>
    </source>
</evidence>
<feature type="region of interest" description="Disordered" evidence="12">
    <location>
        <begin position="627"/>
        <end position="647"/>
    </location>
</feature>
<feature type="compositionally biased region" description="Polar residues" evidence="12">
    <location>
        <begin position="1063"/>
        <end position="1075"/>
    </location>
</feature>
<feature type="region of interest" description="Disordered" evidence="12">
    <location>
        <begin position="405"/>
        <end position="516"/>
    </location>
</feature>
<name>A0A5M6CA47_9TREE</name>
<gene>
    <name evidence="13" type="ORF">CI109_106902</name>
</gene>
<keyword evidence="14" id="KW-1185">Reference proteome</keyword>
<feature type="region of interest" description="Disordered" evidence="12">
    <location>
        <begin position="660"/>
        <end position="686"/>
    </location>
</feature>
<evidence type="ECO:0000256" key="9">
    <source>
        <dbReference type="ARBA" id="ARBA00022840"/>
    </source>
</evidence>
<keyword evidence="7" id="KW-0547">Nucleotide-binding</keyword>
<dbReference type="PROSITE" id="PS00108">
    <property type="entry name" value="PROTEIN_KINASE_ST"/>
    <property type="match status" value="1"/>
</dbReference>
<comment type="catalytic activity">
    <reaction evidence="10">
        <text>L-threonyl-[protein] + ATP = O-phospho-L-threonyl-[protein] + ADP + H(+)</text>
        <dbReference type="Rhea" id="RHEA:46608"/>
        <dbReference type="Rhea" id="RHEA-COMP:11060"/>
        <dbReference type="Rhea" id="RHEA-COMP:11605"/>
        <dbReference type="ChEBI" id="CHEBI:15378"/>
        <dbReference type="ChEBI" id="CHEBI:30013"/>
        <dbReference type="ChEBI" id="CHEBI:30616"/>
        <dbReference type="ChEBI" id="CHEBI:61977"/>
        <dbReference type="ChEBI" id="CHEBI:456216"/>
        <dbReference type="EC" id="2.7.11.1"/>
    </reaction>
</comment>
<dbReference type="FunFam" id="1.10.510.10:FF:000394">
    <property type="entry name" value="Serine/threonine-protein kinase HSL1"/>
    <property type="match status" value="1"/>
</dbReference>
<feature type="compositionally biased region" description="Low complexity" evidence="12">
    <location>
        <begin position="998"/>
        <end position="1022"/>
    </location>
</feature>
<dbReference type="GO" id="GO:0004674">
    <property type="term" value="F:protein serine/threonine kinase activity"/>
    <property type="evidence" value="ECO:0007669"/>
    <property type="project" value="UniProtKB-KW"/>
</dbReference>
<evidence type="ECO:0000256" key="6">
    <source>
        <dbReference type="ARBA" id="ARBA00022679"/>
    </source>
</evidence>
<dbReference type="GO" id="GO:0005940">
    <property type="term" value="C:septin ring"/>
    <property type="evidence" value="ECO:0007669"/>
    <property type="project" value="UniProtKB-ARBA"/>
</dbReference>
<evidence type="ECO:0000256" key="4">
    <source>
        <dbReference type="ARBA" id="ARBA00022527"/>
    </source>
</evidence>
<evidence type="ECO:0000256" key="7">
    <source>
        <dbReference type="ARBA" id="ARBA00022741"/>
    </source>
</evidence>
<accession>A0A5M6CA47</accession>
<dbReference type="AlphaFoldDB" id="A0A5M6CA47"/>
<keyword evidence="9" id="KW-0067">ATP-binding</keyword>
<dbReference type="InterPro" id="IPR017441">
    <property type="entry name" value="Protein_kinase_ATP_BS"/>
</dbReference>
<reference evidence="13" key="1">
    <citation type="submission" date="2017-08" db="EMBL/GenBank/DDBJ databases">
        <authorList>
            <person name="Cuomo C."/>
            <person name="Billmyre B."/>
            <person name="Heitman J."/>
        </authorList>
    </citation>
    <scope>NUCLEOTIDE SEQUENCE</scope>
    <source>
        <strain evidence="13">CBS 12478</strain>
    </source>
</reference>
<keyword evidence="8" id="KW-0418">Kinase</keyword>
<dbReference type="GeneID" id="43586143"/>
<dbReference type="GO" id="GO:0005935">
    <property type="term" value="C:cellular bud neck"/>
    <property type="evidence" value="ECO:0007669"/>
    <property type="project" value="UniProtKB-SubCell"/>
</dbReference>
<dbReference type="Pfam" id="PF16797">
    <property type="entry name" value="Fungal_KA1"/>
    <property type="match status" value="1"/>
</dbReference>
<dbReference type="PANTHER" id="PTHR24346:SF110">
    <property type="entry name" value="NON-SPECIFIC SERINE_THREONINE PROTEIN KINASE"/>
    <property type="match status" value="1"/>
</dbReference>
<comment type="similarity">
    <text evidence="2">Belongs to the protein kinase superfamily. CAMK Ser/Thr protein kinase family. NIM1 subfamily.</text>
</comment>
<dbReference type="GO" id="GO:0035556">
    <property type="term" value="P:intracellular signal transduction"/>
    <property type="evidence" value="ECO:0007669"/>
    <property type="project" value="TreeGrafter"/>
</dbReference>
<evidence type="ECO:0000256" key="12">
    <source>
        <dbReference type="SAM" id="MobiDB-lite"/>
    </source>
</evidence>
<comment type="subcellular location">
    <subcellularLocation>
        <location evidence="1">Bud neck</location>
    </subcellularLocation>
</comment>
<dbReference type="EMBL" id="CP144063">
    <property type="protein sequence ID" value="WWD22411.1"/>
    <property type="molecule type" value="Genomic_DNA"/>
</dbReference>
<feature type="region of interest" description="Disordered" evidence="12">
    <location>
        <begin position="831"/>
        <end position="851"/>
    </location>
</feature>
<feature type="region of interest" description="Disordered" evidence="12">
    <location>
        <begin position="976"/>
        <end position="1075"/>
    </location>
</feature>
<evidence type="ECO:0000256" key="2">
    <source>
        <dbReference type="ARBA" id="ARBA00010791"/>
    </source>
</evidence>
<evidence type="ECO:0000256" key="5">
    <source>
        <dbReference type="ARBA" id="ARBA00022553"/>
    </source>
</evidence>
<protein>
    <recommendedName>
        <fullName evidence="3">non-specific serine/threonine protein kinase</fullName>
        <ecNumber evidence="3">2.7.11.1</ecNumber>
    </recommendedName>
</protein>
<sequence>MSAVAQRQHHVDPSGSSSRQQSYSQSQAGGQSQATVTRKRTNASSSKDDAKMIGQWRIGRTIGKGSSGRVKIAKHSITGKYAAIKIVPKGLILTSRMSMSEAGARADKVLLGIEREIVIMKLIDHPNVLNLYDVWETSTELYLIMEYVPGGELFDYLVKRGRLPVSEALHYFQQIIHAVDYCHRFNICHRDLKPENLLLDKDKNIKVADFGMAAWEAGERMLETSCGSPHYASPEIVAGKAYHGSSSDIWSCGIILFALLTGRLPFDDDNIRSLLQKVKVGVFEMPDEIKDPARNLLSRMLEKDPEKRITMPEILTHPFFVSRPPRPIPGRALVSPPSLDEVERPVNSPEEMDADIMGNLKTLWSGATEDEIIAALMSKEKTWEKAIYHLLIKYRNKHLENYNMDEEEDAEARARRQARRQPQSGPSPAKRKGGQPPSTQPRLAPLGENETIENAQVVTRPQAPTPKKASGGQATSDDSPVPNKVNGKLAPDRVPVGPRAPANRGSSSSDSSAAPATPAIVLQEATPTKDMPPPDFIPSPRPRSEILNTPSPTVGTDASQLQSIYAPQVPDSTLQHFFNEVAAQLNTMNIRSSVASGSSTTSSAILGTDYQAYLAYAAGAFGTSAPPATPMPMEGAEQFADADDDQTDADVASIHSTFTATGQQSPLVGLGLGGPPPPSHGGRPGLYPLVNPVNTQRWSYASSTGSSHRGPSGGSYVPMESPQMYSSNPWDASPTPMFQAERPAPVPPPRATRVAPAPTAAPVRPPLPKTVGSHLQRDESYLVIDSAELPASETPSINSWGSKSSTGFRAHRGSDGFGMLKKKKTVSIDPTPYSPDLLGPPSTASSSTSGISPKRSWFNNLFSFKPPSCTLLSHDNIASTRDHVRRILLDLGVRVAIVEIDGLRGLKCRLDEVRDPNSTGGNVVVVKGVRFKVEFSRATPGSGQASNTLVSLTQEKGAQSSFKTIFGQLKQVIESSSSTPTASRSPTVSVQQQRHHTLPSALRSGPSSAGAGGNANISAPGPLLSAPPVRWTSSAPTTPTMESSPRFGAQQHPSPNPNAGPRTPQSVQLPSTIRF</sequence>
<dbReference type="OrthoDB" id="193931at2759"/>
<proteinExistence type="inferred from homology"/>
<feature type="compositionally biased region" description="Low complexity" evidence="12">
    <location>
        <begin position="751"/>
        <end position="762"/>
    </location>
</feature>
<dbReference type="InterPro" id="IPR008271">
    <property type="entry name" value="Ser/Thr_kinase_AS"/>
</dbReference>
<dbReference type="InterPro" id="IPR011009">
    <property type="entry name" value="Kinase-like_dom_sf"/>
</dbReference>
<feature type="compositionally biased region" description="Low complexity" evidence="12">
    <location>
        <begin position="976"/>
        <end position="990"/>
    </location>
</feature>
<feature type="compositionally biased region" description="Low complexity" evidence="12">
    <location>
        <begin position="839"/>
        <end position="851"/>
    </location>
</feature>
<keyword evidence="5" id="KW-0597">Phosphoprotein</keyword>
<dbReference type="InterPro" id="IPR000719">
    <property type="entry name" value="Prot_kinase_dom"/>
</dbReference>
<evidence type="ECO:0000313" key="13">
    <source>
        <dbReference type="EMBL" id="WWD22411.1"/>
    </source>
</evidence>
<reference evidence="13" key="2">
    <citation type="submission" date="2024-01" db="EMBL/GenBank/DDBJ databases">
        <title>Comparative genomics of Cryptococcus and Kwoniella reveals pathogenesis evolution and contrasting modes of karyotype evolution via chromosome fusion or intercentromeric recombination.</title>
        <authorList>
            <person name="Coelho M.A."/>
            <person name="David-Palma M."/>
            <person name="Shea T."/>
            <person name="Bowers K."/>
            <person name="McGinley-Smith S."/>
            <person name="Mohammad A.W."/>
            <person name="Gnirke A."/>
            <person name="Yurkov A.M."/>
            <person name="Nowrousian M."/>
            <person name="Sun S."/>
            <person name="Cuomo C.A."/>
            <person name="Heitman J."/>
        </authorList>
    </citation>
    <scope>NUCLEOTIDE SEQUENCE</scope>
    <source>
        <strain evidence="13">CBS 12478</strain>
    </source>
</reference>